<dbReference type="GeneID" id="28835464"/>
<dbReference type="PANTHER" id="PTHR37490">
    <property type="entry name" value="EXPRESSED PROTEIN"/>
    <property type="match status" value="1"/>
</dbReference>
<dbReference type="RefSeq" id="XP_018133577.1">
    <property type="nucleotide sequence ID" value="XM_018271589.2"/>
</dbReference>
<feature type="region of interest" description="Disordered" evidence="1">
    <location>
        <begin position="77"/>
        <end position="96"/>
    </location>
</feature>
<evidence type="ECO:0000313" key="3">
    <source>
        <dbReference type="Proteomes" id="UP000091956"/>
    </source>
</evidence>
<gene>
    <name evidence="2" type="ORF">VE01_02078</name>
</gene>
<dbReference type="EMBL" id="KV460211">
    <property type="protein sequence ID" value="OBT99844.1"/>
    <property type="molecule type" value="Genomic_DNA"/>
</dbReference>
<dbReference type="STRING" id="342668.A0A1B8GVI2"/>
<evidence type="ECO:0000313" key="2">
    <source>
        <dbReference type="EMBL" id="OBT99844.1"/>
    </source>
</evidence>
<dbReference type="Pfam" id="PF11913">
    <property type="entry name" value="DUF3431"/>
    <property type="match status" value="1"/>
</dbReference>
<name>A0A1B8GVI2_9PEZI</name>
<sequence length="432" mass="49123">MIVSVPRRMLPVVVCTGLVFIVLIIRTFSSSSWESLPLEKIGLGDAKIDDDITIITPGGKQNHDNDADGMQSVADEGQPEVEMGRTPEKFPAGTPKPPGSTYTKMLIVPKTKAEDTSWIDENFPPGGSLNTSLYIADDPTAPLHPPKNKGNEVMIYLTYIIDNYDNLADVNIFIHAHQYAWHNDELLDSDSAQMVNRLSAERVQREGYMNLRCHWYPGCPAWMHPGTTELDVNKQEEQVLAQSWSELFPMDSIPTVLAQPCCAQFALSRERIRALPKARYVFYRDWLLRTRLRNHISGRVWEYVWHYLFTGQNVMCPKENVCYCDGFGVCFGGEQEYNSFYAKVHEKSHHQDRLKVVEANTKKIKEMEEKGEFDEKLALDVPKTGEAAELQQKINELGAWIQIEKEKAIERGNNPENRAKEAGRPWTEGDGF</sequence>
<dbReference type="OrthoDB" id="426718at2759"/>
<dbReference type="PANTHER" id="PTHR37490:SF3">
    <property type="entry name" value="DUF3431 DOMAIN CONTAINING PROTEIN"/>
    <property type="match status" value="1"/>
</dbReference>
<dbReference type="InterPro" id="IPR021838">
    <property type="entry name" value="DUF3431"/>
</dbReference>
<reference evidence="2 3" key="1">
    <citation type="submission" date="2016-03" db="EMBL/GenBank/DDBJ databases">
        <title>Comparative genomics of Pseudogymnoascus destructans, the fungus causing white-nose syndrome of bats.</title>
        <authorList>
            <person name="Palmer J.M."/>
            <person name="Drees K.P."/>
            <person name="Foster J.T."/>
            <person name="Lindner D.L."/>
        </authorList>
    </citation>
    <scope>NUCLEOTIDE SEQUENCE [LARGE SCALE GENOMIC DNA]</scope>
    <source>
        <strain evidence="2 3">UAMH 10579</strain>
    </source>
</reference>
<dbReference type="AlphaFoldDB" id="A0A1B8GVI2"/>
<protein>
    <submittedName>
        <fullName evidence="2">Uncharacterized protein</fullName>
    </submittedName>
</protein>
<reference evidence="3" key="2">
    <citation type="journal article" date="2018" name="Nat. Commun.">
        <title>Extreme sensitivity to ultraviolet light in the fungal pathogen causing white-nose syndrome of bats.</title>
        <authorList>
            <person name="Palmer J.M."/>
            <person name="Drees K.P."/>
            <person name="Foster J.T."/>
            <person name="Lindner D.L."/>
        </authorList>
    </citation>
    <scope>NUCLEOTIDE SEQUENCE [LARGE SCALE GENOMIC DNA]</scope>
    <source>
        <strain evidence="3">UAMH 10579</strain>
    </source>
</reference>
<dbReference type="Proteomes" id="UP000091956">
    <property type="component" value="Unassembled WGS sequence"/>
</dbReference>
<evidence type="ECO:0000256" key="1">
    <source>
        <dbReference type="SAM" id="MobiDB-lite"/>
    </source>
</evidence>
<keyword evidence="3" id="KW-1185">Reference proteome</keyword>
<proteinExistence type="predicted"/>
<organism evidence="2 3">
    <name type="scientific">Pseudogymnoascus verrucosus</name>
    <dbReference type="NCBI Taxonomy" id="342668"/>
    <lineage>
        <taxon>Eukaryota</taxon>
        <taxon>Fungi</taxon>
        <taxon>Dikarya</taxon>
        <taxon>Ascomycota</taxon>
        <taxon>Pezizomycotina</taxon>
        <taxon>Leotiomycetes</taxon>
        <taxon>Thelebolales</taxon>
        <taxon>Thelebolaceae</taxon>
        <taxon>Pseudogymnoascus</taxon>
    </lineage>
</organism>
<feature type="region of interest" description="Disordered" evidence="1">
    <location>
        <begin position="410"/>
        <end position="432"/>
    </location>
</feature>
<accession>A0A1B8GVI2</accession>